<dbReference type="Pfam" id="PF00150">
    <property type="entry name" value="Cellulase"/>
    <property type="match status" value="1"/>
</dbReference>
<feature type="domain" description="Glycoside hydrolase family 5" evidence="5">
    <location>
        <begin position="73"/>
        <end position="341"/>
    </location>
</feature>
<evidence type="ECO:0000256" key="2">
    <source>
        <dbReference type="ARBA" id="ARBA00022801"/>
    </source>
</evidence>
<dbReference type="GO" id="GO:0008422">
    <property type="term" value="F:beta-glucosidase activity"/>
    <property type="evidence" value="ECO:0007669"/>
    <property type="project" value="TreeGrafter"/>
</dbReference>
<evidence type="ECO:0000313" key="6">
    <source>
        <dbReference type="EMBL" id="TEB39617.1"/>
    </source>
</evidence>
<reference evidence="6 7" key="1">
    <citation type="journal article" date="2019" name="Nat. Ecol. Evol.">
        <title>Megaphylogeny resolves global patterns of mushroom evolution.</title>
        <authorList>
            <person name="Varga T."/>
            <person name="Krizsan K."/>
            <person name="Foldi C."/>
            <person name="Dima B."/>
            <person name="Sanchez-Garcia M."/>
            <person name="Sanchez-Ramirez S."/>
            <person name="Szollosi G.J."/>
            <person name="Szarkandi J.G."/>
            <person name="Papp V."/>
            <person name="Albert L."/>
            <person name="Andreopoulos W."/>
            <person name="Angelini C."/>
            <person name="Antonin V."/>
            <person name="Barry K.W."/>
            <person name="Bougher N.L."/>
            <person name="Buchanan P."/>
            <person name="Buyck B."/>
            <person name="Bense V."/>
            <person name="Catcheside P."/>
            <person name="Chovatia M."/>
            <person name="Cooper J."/>
            <person name="Damon W."/>
            <person name="Desjardin D."/>
            <person name="Finy P."/>
            <person name="Geml J."/>
            <person name="Haridas S."/>
            <person name="Hughes K."/>
            <person name="Justo A."/>
            <person name="Karasinski D."/>
            <person name="Kautmanova I."/>
            <person name="Kiss B."/>
            <person name="Kocsube S."/>
            <person name="Kotiranta H."/>
            <person name="LaButti K.M."/>
            <person name="Lechner B.E."/>
            <person name="Liimatainen K."/>
            <person name="Lipzen A."/>
            <person name="Lukacs Z."/>
            <person name="Mihaltcheva S."/>
            <person name="Morgado L.N."/>
            <person name="Niskanen T."/>
            <person name="Noordeloos M.E."/>
            <person name="Ohm R.A."/>
            <person name="Ortiz-Santana B."/>
            <person name="Ovrebo C."/>
            <person name="Racz N."/>
            <person name="Riley R."/>
            <person name="Savchenko A."/>
            <person name="Shiryaev A."/>
            <person name="Soop K."/>
            <person name="Spirin V."/>
            <person name="Szebenyi C."/>
            <person name="Tomsovsky M."/>
            <person name="Tulloss R.E."/>
            <person name="Uehling J."/>
            <person name="Grigoriev I.V."/>
            <person name="Vagvolgyi C."/>
            <person name="Papp T."/>
            <person name="Martin F.M."/>
            <person name="Miettinen O."/>
            <person name="Hibbett D.S."/>
            <person name="Nagy L.G."/>
        </authorList>
    </citation>
    <scope>NUCLEOTIDE SEQUENCE [LARGE SCALE GENOMIC DNA]</scope>
    <source>
        <strain evidence="6 7">FP101781</strain>
    </source>
</reference>
<dbReference type="Proteomes" id="UP000298030">
    <property type="component" value="Unassembled WGS sequence"/>
</dbReference>
<gene>
    <name evidence="6" type="ORF">FA13DRAFT_1723840</name>
</gene>
<organism evidence="6 7">
    <name type="scientific">Coprinellus micaceus</name>
    <name type="common">Glistening ink-cap mushroom</name>
    <name type="synonym">Coprinus micaceus</name>
    <dbReference type="NCBI Taxonomy" id="71717"/>
    <lineage>
        <taxon>Eukaryota</taxon>
        <taxon>Fungi</taxon>
        <taxon>Dikarya</taxon>
        <taxon>Basidiomycota</taxon>
        <taxon>Agaricomycotina</taxon>
        <taxon>Agaricomycetes</taxon>
        <taxon>Agaricomycetidae</taxon>
        <taxon>Agaricales</taxon>
        <taxon>Agaricineae</taxon>
        <taxon>Psathyrellaceae</taxon>
        <taxon>Coprinellus</taxon>
    </lineage>
</organism>
<keyword evidence="2 4" id="KW-0378">Hydrolase</keyword>
<proteinExistence type="inferred from homology"/>
<dbReference type="AlphaFoldDB" id="A0A4Y7TZK7"/>
<evidence type="ECO:0000256" key="1">
    <source>
        <dbReference type="ARBA" id="ARBA00005641"/>
    </source>
</evidence>
<dbReference type="OrthoDB" id="1887033at2759"/>
<dbReference type="InterPro" id="IPR017853">
    <property type="entry name" value="GH"/>
</dbReference>
<comment type="similarity">
    <text evidence="1 4">Belongs to the glycosyl hydrolase 5 (cellulase A) family.</text>
</comment>
<dbReference type="Gene3D" id="3.20.20.80">
    <property type="entry name" value="Glycosidases"/>
    <property type="match status" value="1"/>
</dbReference>
<keyword evidence="7" id="KW-1185">Reference proteome</keyword>
<comment type="caution">
    <text evidence="6">The sequence shown here is derived from an EMBL/GenBank/DDBJ whole genome shotgun (WGS) entry which is preliminary data.</text>
</comment>
<dbReference type="GO" id="GO:0009986">
    <property type="term" value="C:cell surface"/>
    <property type="evidence" value="ECO:0007669"/>
    <property type="project" value="TreeGrafter"/>
</dbReference>
<dbReference type="STRING" id="71717.A0A4Y7TZK7"/>
<dbReference type="GO" id="GO:0009251">
    <property type="term" value="P:glucan catabolic process"/>
    <property type="evidence" value="ECO:0007669"/>
    <property type="project" value="TreeGrafter"/>
</dbReference>
<dbReference type="GO" id="GO:0005576">
    <property type="term" value="C:extracellular region"/>
    <property type="evidence" value="ECO:0007669"/>
    <property type="project" value="TreeGrafter"/>
</dbReference>
<name>A0A4Y7TZK7_COPMI</name>
<evidence type="ECO:0000256" key="3">
    <source>
        <dbReference type="ARBA" id="ARBA00023295"/>
    </source>
</evidence>
<dbReference type="PANTHER" id="PTHR31297:SF13">
    <property type="entry name" value="PUTATIVE-RELATED"/>
    <property type="match status" value="1"/>
</dbReference>
<dbReference type="FunFam" id="3.20.20.80:FF:000130">
    <property type="entry name" value="Endoglucanase C"/>
    <property type="match status" value="1"/>
</dbReference>
<sequence length="493" mass="57057">MSALKVQGTRIVDEDGDEVVLHGAGLGGWMCMENFVTGYPGWECHIREGLADAIGEEKAEFFFDKYLEYFFTESDAIFFKSLGLNCIRIAVNYHHFEDDDNPRVLKAEGFKHLDRAIAICAKYSVYTVIDIHTAPGGQSGGWHADGGIHYGSFWRHKDFQDRLVWLWEQLAIHYKGNKWIAGYNPLNEPCNPFPQQEGLVVIYDRLHDAIRAIDEDHIIFLDGNSFATDFSKFPDDAGTRWRNMAYSIHDYTVYGFPTTPEPYTGSEAQKDRMVKTYLRRREWMDKRGLCVWNGEWGPVYARKEYDGEPTEGINAQRYAVLNDQLEIYEKDRLSWSIWLYKDLGFQGMVYVSPDTPFRRHFGDFIAKKHRLAVDSWGRDDKEVRHIYDPLISLIKESVQDESHLVLYPARWHLEERVTRLIRTMCLAELMVKEWAGLFKGLDEAQLEELAKSFAFENCLKREGLNQVLTEHSERVAKKKTLAGGHQSCGCMIQ</sequence>
<dbReference type="InterPro" id="IPR050386">
    <property type="entry name" value="Glycosyl_hydrolase_5"/>
</dbReference>
<evidence type="ECO:0000256" key="4">
    <source>
        <dbReference type="RuleBase" id="RU361153"/>
    </source>
</evidence>
<dbReference type="InterPro" id="IPR001547">
    <property type="entry name" value="Glyco_hydro_5"/>
</dbReference>
<accession>A0A4Y7TZK7</accession>
<evidence type="ECO:0000259" key="5">
    <source>
        <dbReference type="Pfam" id="PF00150"/>
    </source>
</evidence>
<keyword evidence="3 4" id="KW-0326">Glycosidase</keyword>
<dbReference type="EMBL" id="QPFP01000001">
    <property type="protein sequence ID" value="TEB39617.1"/>
    <property type="molecule type" value="Genomic_DNA"/>
</dbReference>
<protein>
    <submittedName>
        <fullName evidence="6">Endoglucanase family 5 glycoside hydrolase</fullName>
    </submittedName>
</protein>
<dbReference type="PANTHER" id="PTHR31297">
    <property type="entry name" value="GLUCAN ENDO-1,6-BETA-GLUCOSIDASE B"/>
    <property type="match status" value="1"/>
</dbReference>
<dbReference type="SUPFAM" id="SSF51445">
    <property type="entry name" value="(Trans)glycosidases"/>
    <property type="match status" value="1"/>
</dbReference>
<evidence type="ECO:0000313" key="7">
    <source>
        <dbReference type="Proteomes" id="UP000298030"/>
    </source>
</evidence>